<reference evidence="2" key="2">
    <citation type="submission" date="2021-01" db="EMBL/GenBank/DDBJ databases">
        <authorList>
            <person name="Schikora-Tamarit M.A."/>
        </authorList>
    </citation>
    <scope>NUCLEOTIDE SEQUENCE</scope>
    <source>
        <strain evidence="2">CBS2887</strain>
    </source>
</reference>
<sequence length="83" mass="9340">QEYEENFKTDPASEDAPSRDLLPLPQKTAFDLKQALTKIQDSRAKIKLNAIQASLPSTCMYTFHNTNNDMTCVEFNDDSTIVA</sequence>
<accession>A0A9P8Q8E4</accession>
<dbReference type="GO" id="GO:0006367">
    <property type="term" value="P:transcription initiation at RNA polymerase II promoter"/>
    <property type="evidence" value="ECO:0007669"/>
    <property type="project" value="TreeGrafter"/>
</dbReference>
<dbReference type="GO" id="GO:0005669">
    <property type="term" value="C:transcription factor TFIID complex"/>
    <property type="evidence" value="ECO:0007669"/>
    <property type="project" value="TreeGrafter"/>
</dbReference>
<gene>
    <name evidence="2" type="ORF">WICPIJ_004223</name>
</gene>
<keyword evidence="3" id="KW-1185">Reference proteome</keyword>
<feature type="non-terminal residue" evidence="2">
    <location>
        <position position="1"/>
    </location>
</feature>
<dbReference type="GO" id="GO:0016251">
    <property type="term" value="F:RNA polymerase II general transcription initiation factor activity"/>
    <property type="evidence" value="ECO:0007669"/>
    <property type="project" value="TreeGrafter"/>
</dbReference>
<feature type="non-terminal residue" evidence="2">
    <location>
        <position position="83"/>
    </location>
</feature>
<dbReference type="EMBL" id="JAEUBG010002311">
    <property type="protein sequence ID" value="KAH3684804.1"/>
    <property type="molecule type" value="Genomic_DNA"/>
</dbReference>
<evidence type="ECO:0000256" key="1">
    <source>
        <dbReference type="SAM" id="MobiDB-lite"/>
    </source>
</evidence>
<comment type="caution">
    <text evidence="2">The sequence shown here is derived from an EMBL/GenBank/DDBJ whole genome shotgun (WGS) entry which is preliminary data.</text>
</comment>
<reference evidence="2" key="1">
    <citation type="journal article" date="2021" name="Open Biol.">
        <title>Shared evolutionary footprints suggest mitochondrial oxidative damage underlies multiple complex I losses in fungi.</title>
        <authorList>
            <person name="Schikora-Tamarit M.A."/>
            <person name="Marcet-Houben M."/>
            <person name="Nosek J."/>
            <person name="Gabaldon T."/>
        </authorList>
    </citation>
    <scope>NUCLEOTIDE SEQUENCE</scope>
    <source>
        <strain evidence="2">CBS2887</strain>
    </source>
</reference>
<organism evidence="2 3">
    <name type="scientific">Wickerhamomyces pijperi</name>
    <name type="common">Yeast</name>
    <name type="synonym">Pichia pijperi</name>
    <dbReference type="NCBI Taxonomy" id="599730"/>
    <lineage>
        <taxon>Eukaryota</taxon>
        <taxon>Fungi</taxon>
        <taxon>Dikarya</taxon>
        <taxon>Ascomycota</taxon>
        <taxon>Saccharomycotina</taxon>
        <taxon>Saccharomycetes</taxon>
        <taxon>Phaffomycetales</taxon>
        <taxon>Wickerhamomycetaceae</taxon>
        <taxon>Wickerhamomyces</taxon>
    </lineage>
</organism>
<feature type="region of interest" description="Disordered" evidence="1">
    <location>
        <begin position="1"/>
        <end position="22"/>
    </location>
</feature>
<dbReference type="PANTHER" id="PTHR19879">
    <property type="entry name" value="TRANSCRIPTION INITIATION FACTOR TFIID"/>
    <property type="match status" value="1"/>
</dbReference>
<protein>
    <submittedName>
        <fullName evidence="2">Uncharacterized protein</fullName>
    </submittedName>
</protein>
<proteinExistence type="predicted"/>
<evidence type="ECO:0000313" key="2">
    <source>
        <dbReference type="EMBL" id="KAH3684804.1"/>
    </source>
</evidence>
<name>A0A9P8Q8E4_WICPI</name>
<dbReference type="PANTHER" id="PTHR19879:SF1">
    <property type="entry name" value="CANNONBALL-RELATED"/>
    <property type="match status" value="1"/>
</dbReference>
<evidence type="ECO:0000313" key="3">
    <source>
        <dbReference type="Proteomes" id="UP000774326"/>
    </source>
</evidence>
<dbReference type="OrthoDB" id="10266330at2759"/>
<dbReference type="AlphaFoldDB" id="A0A9P8Q8E4"/>
<dbReference type="Proteomes" id="UP000774326">
    <property type="component" value="Unassembled WGS sequence"/>
</dbReference>